<protein>
    <submittedName>
        <fullName evidence="2">Uncharacterized protein</fullName>
    </submittedName>
</protein>
<feature type="transmembrane region" description="Helical" evidence="1">
    <location>
        <begin position="21"/>
        <end position="39"/>
    </location>
</feature>
<keyword evidence="3" id="KW-1185">Reference proteome</keyword>
<dbReference type="AlphaFoldDB" id="A0A6M6BFU8"/>
<keyword evidence="1" id="KW-0812">Transmembrane</keyword>
<sequence length="84" mass="9771">MLDLTPTEERLGTSSKQRFTHYFMLVMAIIYMGLGIFLWTEAASVITISTGKRQLLGAIFVIYGIIRFARTYQQHFKKRHDDAR</sequence>
<feature type="transmembrane region" description="Helical" evidence="1">
    <location>
        <begin position="51"/>
        <end position="69"/>
    </location>
</feature>
<reference evidence="2 3" key="1">
    <citation type="submission" date="2020-05" db="EMBL/GenBank/DDBJ databases">
        <title>Complete genome sequence of Hymenobacter sp. TS19 in Coasted Sand Dune.</title>
        <authorList>
            <person name="Lee J.-H."/>
            <person name="Jung J.-H."/>
            <person name="Jeong S."/>
            <person name="Zhao L."/>
            <person name="Kim M.-K."/>
            <person name="Seo H.-S."/>
            <person name="Lim S."/>
        </authorList>
    </citation>
    <scope>NUCLEOTIDE SEQUENCE [LARGE SCALE GENOMIC DNA]</scope>
    <source>
        <strain evidence="2 3">TS19</strain>
    </source>
</reference>
<keyword evidence="1" id="KW-0472">Membrane</keyword>
<dbReference type="Proteomes" id="UP000501623">
    <property type="component" value="Chromosome"/>
</dbReference>
<keyword evidence="1" id="KW-1133">Transmembrane helix</keyword>
<proteinExistence type="predicted"/>
<evidence type="ECO:0000313" key="3">
    <source>
        <dbReference type="Proteomes" id="UP000501623"/>
    </source>
</evidence>
<dbReference type="RefSeq" id="WP_171591244.1">
    <property type="nucleotide sequence ID" value="NZ_CP053538.1"/>
</dbReference>
<evidence type="ECO:0000256" key="1">
    <source>
        <dbReference type="SAM" id="Phobius"/>
    </source>
</evidence>
<organism evidence="2 3">
    <name type="scientific">Hymenobacter taeanensis</name>
    <dbReference type="NCBI Taxonomy" id="2735321"/>
    <lineage>
        <taxon>Bacteria</taxon>
        <taxon>Pseudomonadati</taxon>
        <taxon>Bacteroidota</taxon>
        <taxon>Cytophagia</taxon>
        <taxon>Cytophagales</taxon>
        <taxon>Hymenobacteraceae</taxon>
        <taxon>Hymenobacter</taxon>
    </lineage>
</organism>
<gene>
    <name evidence="2" type="ORF">HMJ29_09435</name>
</gene>
<dbReference type="KEGG" id="hts:HMJ29_09435"/>
<name>A0A6M6BFU8_9BACT</name>
<dbReference type="EMBL" id="CP053538">
    <property type="protein sequence ID" value="QJX47146.1"/>
    <property type="molecule type" value="Genomic_DNA"/>
</dbReference>
<accession>A0A6M6BFU8</accession>
<evidence type="ECO:0000313" key="2">
    <source>
        <dbReference type="EMBL" id="QJX47146.1"/>
    </source>
</evidence>